<accession>A0ACB9CYQ2</accession>
<reference evidence="1 2" key="2">
    <citation type="journal article" date="2022" name="Mol. Ecol. Resour.">
        <title>The genomes of chicory, endive, great burdock and yacon provide insights into Asteraceae paleo-polyploidization history and plant inulin production.</title>
        <authorList>
            <person name="Fan W."/>
            <person name="Wang S."/>
            <person name="Wang H."/>
            <person name="Wang A."/>
            <person name="Jiang F."/>
            <person name="Liu H."/>
            <person name="Zhao H."/>
            <person name="Xu D."/>
            <person name="Zhang Y."/>
        </authorList>
    </citation>
    <scope>NUCLEOTIDE SEQUENCE [LARGE SCALE GENOMIC DNA]</scope>
    <source>
        <strain evidence="2">cv. Punajuju</strain>
        <tissue evidence="1">Leaves</tissue>
    </source>
</reference>
<organism evidence="1 2">
    <name type="scientific">Cichorium intybus</name>
    <name type="common">Chicory</name>
    <dbReference type="NCBI Taxonomy" id="13427"/>
    <lineage>
        <taxon>Eukaryota</taxon>
        <taxon>Viridiplantae</taxon>
        <taxon>Streptophyta</taxon>
        <taxon>Embryophyta</taxon>
        <taxon>Tracheophyta</taxon>
        <taxon>Spermatophyta</taxon>
        <taxon>Magnoliopsida</taxon>
        <taxon>eudicotyledons</taxon>
        <taxon>Gunneridae</taxon>
        <taxon>Pentapetalae</taxon>
        <taxon>asterids</taxon>
        <taxon>campanulids</taxon>
        <taxon>Asterales</taxon>
        <taxon>Asteraceae</taxon>
        <taxon>Cichorioideae</taxon>
        <taxon>Cichorieae</taxon>
        <taxon>Cichoriinae</taxon>
        <taxon>Cichorium</taxon>
    </lineage>
</organism>
<dbReference type="EMBL" id="CM042013">
    <property type="protein sequence ID" value="KAI3739381.1"/>
    <property type="molecule type" value="Genomic_DNA"/>
</dbReference>
<protein>
    <submittedName>
        <fullName evidence="1">Uncharacterized protein</fullName>
    </submittedName>
</protein>
<reference evidence="2" key="1">
    <citation type="journal article" date="2022" name="Mol. Ecol. Resour.">
        <title>The genomes of chicory, endive, great burdock and yacon provide insights into Asteraceae palaeo-polyploidization history and plant inulin production.</title>
        <authorList>
            <person name="Fan W."/>
            <person name="Wang S."/>
            <person name="Wang H."/>
            <person name="Wang A."/>
            <person name="Jiang F."/>
            <person name="Liu H."/>
            <person name="Zhao H."/>
            <person name="Xu D."/>
            <person name="Zhang Y."/>
        </authorList>
    </citation>
    <scope>NUCLEOTIDE SEQUENCE [LARGE SCALE GENOMIC DNA]</scope>
    <source>
        <strain evidence="2">cv. Punajuju</strain>
    </source>
</reference>
<evidence type="ECO:0000313" key="1">
    <source>
        <dbReference type="EMBL" id="KAI3739381.1"/>
    </source>
</evidence>
<proteinExistence type="predicted"/>
<dbReference type="Proteomes" id="UP001055811">
    <property type="component" value="Linkage Group LG05"/>
</dbReference>
<gene>
    <name evidence="1" type="ORF">L2E82_29785</name>
</gene>
<name>A0ACB9CYQ2_CICIN</name>
<comment type="caution">
    <text evidence="1">The sequence shown here is derived from an EMBL/GenBank/DDBJ whole genome shotgun (WGS) entry which is preliminary data.</text>
</comment>
<evidence type="ECO:0000313" key="2">
    <source>
        <dbReference type="Proteomes" id="UP001055811"/>
    </source>
</evidence>
<sequence>MRTNSSESKIQLLYEFGIFSTIYTAPALKQKGEGGSELFPHVRVRANLQGLVLHMKMLEKERLHRCLN</sequence>
<keyword evidence="2" id="KW-1185">Reference proteome</keyword>